<dbReference type="EMBL" id="CP121756">
    <property type="protein sequence ID" value="WGE06525.1"/>
    <property type="molecule type" value="Genomic_DNA"/>
</dbReference>
<evidence type="ECO:0000313" key="2">
    <source>
        <dbReference type="Proteomes" id="UP001217185"/>
    </source>
</evidence>
<organism evidence="1 2">
    <name type="scientific">Bacillus subtilis</name>
    <dbReference type="NCBI Taxonomy" id="1423"/>
    <lineage>
        <taxon>Bacteria</taxon>
        <taxon>Bacillati</taxon>
        <taxon>Bacillota</taxon>
        <taxon>Bacilli</taxon>
        <taxon>Bacillales</taxon>
        <taxon>Bacillaceae</taxon>
        <taxon>Bacillus</taxon>
    </lineage>
</organism>
<evidence type="ECO:0000313" key="1">
    <source>
        <dbReference type="EMBL" id="WGE06525.1"/>
    </source>
</evidence>
<gene>
    <name evidence="1" type="ORF">P5658_13200</name>
</gene>
<protein>
    <submittedName>
        <fullName evidence="1">Uncharacterized protein</fullName>
    </submittedName>
</protein>
<dbReference type="Proteomes" id="UP001217185">
    <property type="component" value="Chromosome"/>
</dbReference>
<sequence length="178" mass="21145">METKDYITIGSILVTLIIGILSLVFTIRNNRKTLFVNAVTSERVKWMAKIRDLMSEFLSITRYYEGKKLLEDKAEYFERLYHLQSNIELHLNNTEKEDKDINEIVKEIIRLIKIVYNKNQDKISEQDALEITTQTQKLVEKSKVYLKNEWEKVKKEAEKGNIKKDTIRDKLKKLFKKS</sequence>
<proteinExistence type="predicted"/>
<reference evidence="1" key="1">
    <citation type="submission" date="2025-02" db="EMBL/GenBank/DDBJ databases">
        <title>Complete genome sequences of 52 Bacillus and Priestia strains isolated from West-African fermentations and 26 reference strains from the DSMZ collection.</title>
        <authorList>
            <person name="Wiedenbein E.S."/>
            <person name="Canoy T.S."/>
            <person name="Hui Y."/>
            <person name="Parkouda C."/>
            <person name="Dawende C."/>
            <person name="Ametefe E."/>
            <person name="Jespersen L."/>
            <person name="Nielsen D.S."/>
        </authorList>
    </citation>
    <scope>NUCLEOTIDE SEQUENCE</scope>
    <source>
        <strain evidence="1">PRO122</strain>
    </source>
</reference>
<accession>A0AC61YVJ6</accession>
<name>A0AC61YVJ6_BACIU</name>